<reference evidence="1" key="1">
    <citation type="submission" date="2020-05" db="EMBL/GenBank/DDBJ databases">
        <authorList>
            <person name="Chiriac C."/>
            <person name="Salcher M."/>
            <person name="Ghai R."/>
            <person name="Kavagutti S V."/>
        </authorList>
    </citation>
    <scope>NUCLEOTIDE SEQUENCE</scope>
</reference>
<dbReference type="Pfam" id="PF18986">
    <property type="entry name" value="DUF5719"/>
    <property type="match status" value="1"/>
</dbReference>
<evidence type="ECO:0000313" key="2">
    <source>
        <dbReference type="EMBL" id="CAB4539779.1"/>
    </source>
</evidence>
<organism evidence="1">
    <name type="scientific">freshwater metagenome</name>
    <dbReference type="NCBI Taxonomy" id="449393"/>
    <lineage>
        <taxon>unclassified sequences</taxon>
        <taxon>metagenomes</taxon>
        <taxon>ecological metagenomes</taxon>
    </lineage>
</organism>
<dbReference type="InterPro" id="IPR043777">
    <property type="entry name" value="DUF5719"/>
</dbReference>
<proteinExistence type="predicted"/>
<dbReference type="AlphaFoldDB" id="A0A6J6ACJ1"/>
<gene>
    <name evidence="2" type="ORF">UFOPK1458_00216</name>
    <name evidence="1" type="ORF">UFOPK4180_00049</name>
</gene>
<accession>A0A6J6ACJ1</accession>
<dbReference type="EMBL" id="CAESPC010000003">
    <property type="protein sequence ID" value="CAB4366461.1"/>
    <property type="molecule type" value="Genomic_DNA"/>
</dbReference>
<name>A0A6J6ACJ1_9ZZZZ</name>
<evidence type="ECO:0000313" key="1">
    <source>
        <dbReference type="EMBL" id="CAB4366461.1"/>
    </source>
</evidence>
<sequence>MKNQRLLALITFTALALLLGNVLNKTVSTSQFNEAYPAVVCPPNTAGLSTAISLTSGKTMARKTGTSSMVTSPVRFTRFAIAAQSAVIDAGAVTPIAWQVRKGTWAGATPCSAPTSSQWFVGASADLTSKGTLNLVNSGLGRALVDVELFTEKGPLTPRTVSMKANSFVRIALPTLAPGSKSIAIHLATRSGRVNGFVVDERGKGLRALGGDLVNSTTAPTKKIHIPAIPQVTVKKTSTPHVLRLLVPGDVDARISAVIRSTDGTFSPVGINGQTITHKQVIEIPMDLNMASGKFALHIDSDQPILASVFSKTTANGKSDFIWSTAADELTEFTLATTGLSPTLVFTGERIQVTLDLTYTNGTHKKKRISAEDIATFVSPSTLRSVRFTQISPGTSGAALISSMSGYGYIPLSAGSKLTKSFVPSSNIKVLNP</sequence>
<dbReference type="EMBL" id="CAEZSQ010000026">
    <property type="protein sequence ID" value="CAB4539779.1"/>
    <property type="molecule type" value="Genomic_DNA"/>
</dbReference>
<protein>
    <submittedName>
        <fullName evidence="1">Unannotated protein</fullName>
    </submittedName>
</protein>